<reference evidence="1" key="1">
    <citation type="submission" date="2014-09" db="EMBL/GenBank/DDBJ databases">
        <authorList>
            <person name="Magalhaes I.L.F."/>
            <person name="Oliveira U."/>
            <person name="Santos F.R."/>
            <person name="Vidigal T.H.D.A."/>
            <person name="Brescovit A.D."/>
            <person name="Santos A.J."/>
        </authorList>
    </citation>
    <scope>NUCLEOTIDE SEQUENCE</scope>
    <source>
        <tissue evidence="1">Shoot tissue taken approximately 20 cm above the soil surface</tissue>
    </source>
</reference>
<dbReference type="AlphaFoldDB" id="A0A0A9D9H6"/>
<organism evidence="1">
    <name type="scientific">Arundo donax</name>
    <name type="common">Giant reed</name>
    <name type="synonym">Donax arundinaceus</name>
    <dbReference type="NCBI Taxonomy" id="35708"/>
    <lineage>
        <taxon>Eukaryota</taxon>
        <taxon>Viridiplantae</taxon>
        <taxon>Streptophyta</taxon>
        <taxon>Embryophyta</taxon>
        <taxon>Tracheophyta</taxon>
        <taxon>Spermatophyta</taxon>
        <taxon>Magnoliopsida</taxon>
        <taxon>Liliopsida</taxon>
        <taxon>Poales</taxon>
        <taxon>Poaceae</taxon>
        <taxon>PACMAD clade</taxon>
        <taxon>Arundinoideae</taxon>
        <taxon>Arundineae</taxon>
        <taxon>Arundo</taxon>
    </lineage>
</organism>
<proteinExistence type="predicted"/>
<name>A0A0A9D9H6_ARUDO</name>
<sequence>MSLPSSYTTMMSESVQTEQEFDLNLCDVMLDSCPFAIWKYGH</sequence>
<evidence type="ECO:0000313" key="1">
    <source>
        <dbReference type="EMBL" id="JAD85229.1"/>
    </source>
</evidence>
<accession>A0A0A9D9H6</accession>
<dbReference type="EMBL" id="GBRH01212666">
    <property type="protein sequence ID" value="JAD85229.1"/>
    <property type="molecule type" value="Transcribed_RNA"/>
</dbReference>
<reference evidence="1" key="2">
    <citation type="journal article" date="2015" name="Data Brief">
        <title>Shoot transcriptome of the giant reed, Arundo donax.</title>
        <authorList>
            <person name="Barrero R.A."/>
            <person name="Guerrero F.D."/>
            <person name="Moolhuijzen P."/>
            <person name="Goolsby J.A."/>
            <person name="Tidwell J."/>
            <person name="Bellgard S.E."/>
            <person name="Bellgard M.I."/>
        </authorList>
    </citation>
    <scope>NUCLEOTIDE SEQUENCE</scope>
    <source>
        <tissue evidence="1">Shoot tissue taken approximately 20 cm above the soil surface</tissue>
    </source>
</reference>
<protein>
    <submittedName>
        <fullName evidence="1">Uncharacterized protein</fullName>
    </submittedName>
</protein>